<protein>
    <submittedName>
        <fullName evidence="1">Uncharacterized protein</fullName>
    </submittedName>
</protein>
<dbReference type="Proteomes" id="UP000298327">
    <property type="component" value="Unassembled WGS sequence"/>
</dbReference>
<proteinExistence type="predicted"/>
<keyword evidence="2" id="KW-1185">Reference proteome</keyword>
<dbReference type="EMBL" id="SEOQ01000509">
    <property type="protein sequence ID" value="TFY61455.1"/>
    <property type="molecule type" value="Genomic_DNA"/>
</dbReference>
<gene>
    <name evidence="1" type="ORF">EVG20_g7053</name>
</gene>
<evidence type="ECO:0000313" key="1">
    <source>
        <dbReference type="EMBL" id="TFY61455.1"/>
    </source>
</evidence>
<accession>A0A4Y9YGI2</accession>
<evidence type="ECO:0000313" key="2">
    <source>
        <dbReference type="Proteomes" id="UP000298327"/>
    </source>
</evidence>
<organism evidence="1 2">
    <name type="scientific">Dentipellis fragilis</name>
    <dbReference type="NCBI Taxonomy" id="205917"/>
    <lineage>
        <taxon>Eukaryota</taxon>
        <taxon>Fungi</taxon>
        <taxon>Dikarya</taxon>
        <taxon>Basidiomycota</taxon>
        <taxon>Agaricomycotina</taxon>
        <taxon>Agaricomycetes</taxon>
        <taxon>Russulales</taxon>
        <taxon>Hericiaceae</taxon>
        <taxon>Dentipellis</taxon>
    </lineage>
</organism>
<reference evidence="1 2" key="1">
    <citation type="submission" date="2019-02" db="EMBL/GenBank/DDBJ databases">
        <title>Genome sequencing of the rare red list fungi Dentipellis fragilis.</title>
        <authorList>
            <person name="Buettner E."/>
            <person name="Kellner H."/>
        </authorList>
    </citation>
    <scope>NUCLEOTIDE SEQUENCE [LARGE SCALE GENOMIC DNA]</scope>
    <source>
        <strain evidence="1 2">DSM 105465</strain>
    </source>
</reference>
<dbReference type="OrthoDB" id="10423904at2759"/>
<name>A0A4Y9YGI2_9AGAM</name>
<dbReference type="AlphaFoldDB" id="A0A4Y9YGI2"/>
<sequence>MQRLTVRSTSPPHSFPDTYNSATATMVTAGALAIQMRMLRDRLGLEHASGTSRSRRQCVAELTGLVTKNTDDSWGACFRAELPITLFHIIRDNHTYDDIDYCLRVVDLFTYIIAPACFGDEATGRAVADCVLAWGDDLWKVLFSVREKIAAGNRANPRLGASFARLVEAYNHLCNRRGSYPKLLETDFGYFAVFTWMHHMKFGKDDTALQTFDSLCRSSSLSDCNSFCKTAMAYFGGPDAVAQRFNYELRQPDLSKENFADCTRALSIFGGLLEDDSIVPALARQDVLKSLYDTLRKQNNSQSDREEWNAIRKLPGLLWYDRFEGVDTDEWLQLYDNVRQFGLTDSIYDPHYAVLDRTVRHYWKPTADILNGYITSGIVARDDRNLVKMLEAWNTLGRTFRLQ</sequence>
<comment type="caution">
    <text evidence="1">The sequence shown here is derived from an EMBL/GenBank/DDBJ whole genome shotgun (WGS) entry which is preliminary data.</text>
</comment>